<dbReference type="PANTHER" id="PTHR23342:SF0">
    <property type="entry name" value="N-ACETYLGLUTAMATE SYNTHASE, MITOCHONDRIAL"/>
    <property type="match status" value="1"/>
</dbReference>
<dbReference type="GO" id="GO:0070401">
    <property type="term" value="F:NADP+ binding"/>
    <property type="evidence" value="ECO:0007669"/>
    <property type="project" value="InterPro"/>
</dbReference>
<evidence type="ECO:0000256" key="11">
    <source>
        <dbReference type="ARBA" id="ARBA00022777"/>
    </source>
</evidence>
<evidence type="ECO:0000259" key="24">
    <source>
        <dbReference type="PROSITE" id="PS51731"/>
    </source>
</evidence>
<evidence type="ECO:0000256" key="9">
    <source>
        <dbReference type="ARBA" id="ARBA00022679"/>
    </source>
</evidence>
<evidence type="ECO:0000256" key="7">
    <source>
        <dbReference type="ARBA" id="ARBA00022571"/>
    </source>
</evidence>
<dbReference type="Pfam" id="PF22698">
    <property type="entry name" value="Semialdhyde_dhC_1"/>
    <property type="match status" value="1"/>
</dbReference>
<keyword evidence="17" id="KW-0511">Multifunctional enzyme</keyword>
<evidence type="ECO:0000256" key="17">
    <source>
        <dbReference type="ARBA" id="ARBA00023268"/>
    </source>
</evidence>
<dbReference type="InterPro" id="IPR001388">
    <property type="entry name" value="Synaptobrevin-like"/>
</dbReference>
<dbReference type="Pfam" id="PF00696">
    <property type="entry name" value="AA_kinase"/>
    <property type="match status" value="1"/>
</dbReference>
<dbReference type="GeneID" id="62208128"/>
<keyword evidence="12" id="KW-0067">ATP-binding</keyword>
<dbReference type="Gene3D" id="3.40.50.720">
    <property type="entry name" value="NAD(P)-binding Rossmann-like Domain"/>
    <property type="match status" value="1"/>
</dbReference>
<feature type="domain" description="V-SNARE coiled-coil homology" evidence="23">
    <location>
        <begin position="29"/>
        <end position="89"/>
    </location>
</feature>
<dbReference type="PROSITE" id="PS51731">
    <property type="entry name" value="GNAT_NAGS"/>
    <property type="match status" value="1"/>
</dbReference>
<comment type="pathway">
    <text evidence="3">Amino-acid biosynthesis; L-arginine biosynthesis; N(2)-acetyl-L-ornithine from L-glutamate: step 3/4.</text>
</comment>
<dbReference type="InterPro" id="IPR036291">
    <property type="entry name" value="NAD(P)-bd_dom_sf"/>
</dbReference>
<evidence type="ECO:0000256" key="20">
    <source>
        <dbReference type="PROSITE-ProRule" id="PRU10010"/>
    </source>
</evidence>
<dbReference type="Pfam" id="PF00957">
    <property type="entry name" value="Synaptobrevin"/>
    <property type="match status" value="1"/>
</dbReference>
<comment type="similarity">
    <text evidence="4">In the N-terminal section; belongs to the acetylglutamate kinase family.</text>
</comment>
<dbReference type="SMART" id="SM00859">
    <property type="entry name" value="Semialdhyde_dh"/>
    <property type="match status" value="1"/>
</dbReference>
<evidence type="ECO:0000313" key="25">
    <source>
        <dbReference type="EMBL" id="KAF7672004.1"/>
    </source>
</evidence>
<dbReference type="AlphaFoldDB" id="A0A8H7AUW0"/>
<keyword evidence="9" id="KW-0808">Transferase</keyword>
<evidence type="ECO:0000256" key="13">
    <source>
        <dbReference type="ARBA" id="ARBA00022857"/>
    </source>
</evidence>
<keyword evidence="11 25" id="KW-0418">Kinase</keyword>
<dbReference type="GO" id="GO:0005759">
    <property type="term" value="C:mitochondrial matrix"/>
    <property type="evidence" value="ECO:0007669"/>
    <property type="project" value="TreeGrafter"/>
</dbReference>
<evidence type="ECO:0000256" key="3">
    <source>
        <dbReference type="ARBA" id="ARBA00004862"/>
    </source>
</evidence>
<dbReference type="InterPro" id="IPR023013">
    <property type="entry name" value="AGPR_AS"/>
</dbReference>
<evidence type="ECO:0000256" key="22">
    <source>
        <dbReference type="SAM" id="Phobius"/>
    </source>
</evidence>
<dbReference type="InterPro" id="IPR036393">
    <property type="entry name" value="AceGlu_kinase-like_sf"/>
</dbReference>
<dbReference type="PROSITE" id="PS01224">
    <property type="entry name" value="ARGC"/>
    <property type="match status" value="1"/>
</dbReference>
<dbReference type="NCBIfam" id="TIGR00761">
    <property type="entry name" value="argB"/>
    <property type="match status" value="1"/>
</dbReference>
<dbReference type="PROSITE" id="PS00417">
    <property type="entry name" value="SYNAPTOBREVIN"/>
    <property type="match status" value="1"/>
</dbReference>
<evidence type="ECO:0000256" key="4">
    <source>
        <dbReference type="ARBA" id="ARBA00006830"/>
    </source>
</evidence>
<comment type="similarity">
    <text evidence="5">In the C-terminal section; belongs to the NAGSA dehydrogenase family.</text>
</comment>
<dbReference type="PROSITE" id="PS50892">
    <property type="entry name" value="V_SNARE"/>
    <property type="match status" value="1"/>
</dbReference>
<evidence type="ECO:0000256" key="12">
    <source>
        <dbReference type="ARBA" id="ARBA00022840"/>
    </source>
</evidence>
<sequence>MSSQDPPYDPYIPSGGAGGQQGGQNGNHRTAALQAEIDSTVGIMRDNINKVSERGARLDSLQDKTDNLAVSAQGFRRGANRVRKQMWWKDMKMRMCLIVGIIILLIVIIVPSVVATQKNVHRVEGGVSPLHSRWIKVAQGPSSKQLLLGSDRVTMQSIVRAGRVAAARSSHRALASQTPRALSRALVATTTPSSRLYTTSKDGRNSSIYAAFLNLLASSSSRREVDQYLGQFRSVSPHQFAVVKVGGAILTDHLEELCFALQQLHAIGLYPIIVHGAGPQMNQLLLDSGVEPDFIDGIRVTDKKTLGIARKLFLEANMDLVMTLKRDWGVPARPITAGALQADYLDKDKWKYVGNITNVNKRQIMDALENKELPILCSMGETLDGQILNINADVAAAALAREFQPLKVIYLSEKGGLFNAESKLIPHINLEGEYDTYMKQSWVRYGTKLKIVEAKKLLDGLPRTSSVAITHPSNLGKELFTHTGSGTLIRNGGSVKETSTFEDLDLSALSQAIMKSRAVEASDAVNKYIQNLKNRPFEVFHDDSMGVVAVVYPPTAEGEFAQLSHFSMTKDAFLNNLNDLVFQRMKQKYPKMYWIVDDQPQNYVKWHLEKTDGFLRREKEVFCWWGAAESSEIFGLLENYQKQGRSMLKDSLDAQFRRAADFVASLKQGQQTRGYATMARQSARPQLGQNRTIPASTRGFATTASRSMDTTNPNPPYGIKHKHRDYPAKVALIGARGYTGQALIDLLNKHPNMDLRHVSSRELAGKKLEGYTKRQITYENLSAEDVEKMAENSEVDCWVMALPNGVCKPFVDAINKSGKDTVIVDLSADYRFDETWTYGLPELIERSKISDATRIANPGCYATAAQLGIAPLLEFIGGQPTVFGVSGYSGAGTKPSPKNDVKNLENNLIPYSLTDHIHEKEISKQLGTEVAFIPHVAVWFQGIHHTISIPLNRTMTSRDIRNIYQDRYAGEKLVKIVGESPLVKNISGKHGVEIGGFAVHSSGKRVVVNATIDNLLKGAATQCLQNMNLALGYGEYDGIPY</sequence>
<dbReference type="PANTHER" id="PTHR23342">
    <property type="entry name" value="N-ACETYLGLUTAMATE SYNTHASE"/>
    <property type="match status" value="1"/>
</dbReference>
<evidence type="ECO:0000256" key="15">
    <source>
        <dbReference type="ARBA" id="ARBA00023002"/>
    </source>
</evidence>
<comment type="caution">
    <text evidence="25">The sequence shown here is derived from an EMBL/GenBank/DDBJ whole genome shotgun (WGS) entry which is preliminary data.</text>
</comment>
<keyword evidence="10" id="KW-0547">Nucleotide-binding</keyword>
<dbReference type="SUPFAM" id="SSF58038">
    <property type="entry name" value="SNARE fusion complex"/>
    <property type="match status" value="1"/>
</dbReference>
<dbReference type="FunFam" id="3.30.360.10:FF:000019">
    <property type="entry name" value="Bifunctional acetylglutamate kinase/N-acetyl-gamma-glutamyl-phosphate reductase"/>
    <property type="match status" value="1"/>
</dbReference>
<dbReference type="CDD" id="cd04252">
    <property type="entry name" value="AAK_NAGK-fArgBP"/>
    <property type="match status" value="1"/>
</dbReference>
<evidence type="ECO:0000256" key="2">
    <source>
        <dbReference type="ARBA" id="ARBA00004828"/>
    </source>
</evidence>
<dbReference type="InterPro" id="IPR004662">
    <property type="entry name" value="AcgluKinase_fam"/>
</dbReference>
<keyword evidence="22" id="KW-0472">Membrane</keyword>
<keyword evidence="22" id="KW-1133">Transmembrane helix</keyword>
<reference evidence="25" key="1">
    <citation type="submission" date="2020-01" db="EMBL/GenBank/DDBJ databases">
        <authorList>
            <person name="Feng Z.H.Z."/>
        </authorList>
    </citation>
    <scope>NUCLEOTIDE SEQUENCE</scope>
    <source>
        <strain evidence="25">CBS107.38</strain>
    </source>
</reference>
<dbReference type="UniPathway" id="UPA00068">
    <property type="reaction ID" value="UER00107"/>
</dbReference>
<name>A0A8H7AUW0_9PLEO</name>
<dbReference type="CDD" id="cd15874">
    <property type="entry name" value="R-SNARE_Snc1"/>
    <property type="match status" value="1"/>
</dbReference>
<dbReference type="Gene3D" id="1.20.5.110">
    <property type="match status" value="1"/>
</dbReference>
<keyword evidence="15" id="KW-0560">Oxidoreductase</keyword>
<proteinExistence type="inferred from homology"/>
<dbReference type="Gene3D" id="3.30.360.10">
    <property type="entry name" value="Dihydrodipicolinate Reductase, domain 2"/>
    <property type="match status" value="1"/>
</dbReference>
<keyword evidence="26" id="KW-1185">Reference proteome</keyword>
<comment type="pathway">
    <text evidence="2">Amino-acid biosynthesis; L-arginine biosynthesis; N(2)-acetyl-L-ornithine from L-glutamate: step 2/4.</text>
</comment>
<dbReference type="Pfam" id="PF04768">
    <property type="entry name" value="NAT"/>
    <property type="match status" value="1"/>
</dbReference>
<dbReference type="NCBIfam" id="TIGR01850">
    <property type="entry name" value="argC"/>
    <property type="match status" value="1"/>
</dbReference>
<reference evidence="25" key="2">
    <citation type="submission" date="2020-08" db="EMBL/GenBank/DDBJ databases">
        <title>Draft Genome Sequence of Cumin Blight Pathogen Alternaria burnsii.</title>
        <authorList>
            <person name="Feng Z."/>
        </authorList>
    </citation>
    <scope>NUCLEOTIDE SEQUENCE</scope>
    <source>
        <strain evidence="25">CBS107.38</strain>
    </source>
</reference>
<keyword evidence="8" id="KW-0028">Amino-acid biosynthesis</keyword>
<feature type="transmembrane region" description="Helical" evidence="22">
    <location>
        <begin position="93"/>
        <end position="114"/>
    </location>
</feature>
<dbReference type="EC" id="2.7.2.8" evidence="6"/>
<dbReference type="GO" id="GO:0016192">
    <property type="term" value="P:vesicle-mediated transport"/>
    <property type="evidence" value="ECO:0007669"/>
    <property type="project" value="InterPro"/>
</dbReference>
<dbReference type="InterPro" id="IPR041734">
    <property type="entry name" value="NAGK-fArgBP"/>
</dbReference>
<evidence type="ECO:0000256" key="21">
    <source>
        <dbReference type="SAM" id="MobiDB-lite"/>
    </source>
</evidence>
<dbReference type="InterPro" id="IPR006855">
    <property type="entry name" value="Vertebrate-like_GNAT_dom"/>
</dbReference>
<feature type="region of interest" description="Disordered" evidence="21">
    <location>
        <begin position="1"/>
        <end position="27"/>
    </location>
</feature>
<dbReference type="SUPFAM" id="SSF53633">
    <property type="entry name" value="Carbamate kinase-like"/>
    <property type="match status" value="1"/>
</dbReference>
<evidence type="ECO:0000313" key="26">
    <source>
        <dbReference type="Proteomes" id="UP000596902"/>
    </source>
</evidence>
<dbReference type="GO" id="GO:0005524">
    <property type="term" value="F:ATP binding"/>
    <property type="evidence" value="ECO:0007669"/>
    <property type="project" value="UniProtKB-KW"/>
</dbReference>
<dbReference type="RefSeq" id="XP_038782364.1">
    <property type="nucleotide sequence ID" value="XM_038934950.1"/>
</dbReference>
<keyword evidence="13" id="KW-0521">NADP</keyword>
<dbReference type="InterPro" id="IPR058924">
    <property type="entry name" value="AGPR_dimerisation_dom"/>
</dbReference>
<dbReference type="Gene3D" id="3.40.630.30">
    <property type="match status" value="1"/>
</dbReference>
<comment type="subcellular location">
    <subcellularLocation>
        <location evidence="1">Mitochondrion</location>
    </subcellularLocation>
</comment>
<dbReference type="PRINTS" id="PR00219">
    <property type="entry name" value="SYNAPTOBREVN"/>
</dbReference>
<dbReference type="GO" id="GO:0016020">
    <property type="term" value="C:membrane"/>
    <property type="evidence" value="ECO:0007669"/>
    <property type="project" value="InterPro"/>
</dbReference>
<dbReference type="EMBL" id="JAAABM010000018">
    <property type="protein sequence ID" value="KAF7672004.1"/>
    <property type="molecule type" value="Genomic_DNA"/>
</dbReference>
<evidence type="ECO:0000256" key="19">
    <source>
        <dbReference type="PROSITE-ProRule" id="PRU00290"/>
    </source>
</evidence>
<dbReference type="SUPFAM" id="SSF51735">
    <property type="entry name" value="NAD(P)-binding Rossmann-fold domains"/>
    <property type="match status" value="1"/>
</dbReference>
<feature type="active site" evidence="20">
    <location>
        <position position="860"/>
    </location>
</feature>
<dbReference type="GO" id="GO:0003942">
    <property type="term" value="F:N-acetyl-gamma-glutamyl-phosphate reductase activity"/>
    <property type="evidence" value="ECO:0007669"/>
    <property type="project" value="InterPro"/>
</dbReference>
<evidence type="ECO:0000256" key="8">
    <source>
        <dbReference type="ARBA" id="ARBA00022605"/>
    </source>
</evidence>
<accession>A0A8H7AUW0</accession>
<keyword evidence="16" id="KW-0496">Mitochondrion</keyword>
<dbReference type="Proteomes" id="UP000596902">
    <property type="component" value="Unassembled WGS sequence"/>
</dbReference>
<dbReference type="GO" id="GO:0006526">
    <property type="term" value="P:L-arginine biosynthetic process"/>
    <property type="evidence" value="ECO:0007669"/>
    <property type="project" value="UniProtKB-UniPathway"/>
</dbReference>
<protein>
    <recommendedName>
        <fullName evidence="6">acetylglutamate kinase</fullName>
        <ecNumber evidence="6">2.7.2.8</ecNumber>
    </recommendedName>
</protein>
<dbReference type="CDD" id="cd23936">
    <property type="entry name" value="AGPR_C_ARG5_6_like"/>
    <property type="match status" value="1"/>
</dbReference>
<evidence type="ECO:0000256" key="16">
    <source>
        <dbReference type="ARBA" id="ARBA00023128"/>
    </source>
</evidence>
<dbReference type="GO" id="GO:0003991">
    <property type="term" value="F:acetylglutamate kinase activity"/>
    <property type="evidence" value="ECO:0007669"/>
    <property type="project" value="UniProtKB-EC"/>
</dbReference>
<keyword evidence="14" id="KW-0809">Transit peptide</keyword>
<dbReference type="GO" id="GO:0051287">
    <property type="term" value="F:NAD binding"/>
    <property type="evidence" value="ECO:0007669"/>
    <property type="project" value="InterPro"/>
</dbReference>
<evidence type="ECO:0000256" key="10">
    <source>
        <dbReference type="ARBA" id="ARBA00022741"/>
    </source>
</evidence>
<dbReference type="Gene3D" id="3.40.1160.10">
    <property type="entry name" value="Acetylglutamate kinase-like"/>
    <property type="match status" value="1"/>
</dbReference>
<dbReference type="Pfam" id="PF01118">
    <property type="entry name" value="Semialdhyde_dh"/>
    <property type="match status" value="1"/>
</dbReference>
<evidence type="ECO:0000256" key="18">
    <source>
        <dbReference type="ARBA" id="ARBA00048141"/>
    </source>
</evidence>
<dbReference type="FunFam" id="3.40.1160.10:FF:000046">
    <property type="entry name" value="N-acetylglutamate kinase / N-acetylglutamate synthase"/>
    <property type="match status" value="1"/>
</dbReference>
<evidence type="ECO:0000256" key="14">
    <source>
        <dbReference type="ARBA" id="ARBA00022946"/>
    </source>
</evidence>
<dbReference type="HAMAP" id="MF_00150">
    <property type="entry name" value="ArgC_type1"/>
    <property type="match status" value="1"/>
</dbReference>
<evidence type="ECO:0000256" key="6">
    <source>
        <dbReference type="ARBA" id="ARBA00013065"/>
    </source>
</evidence>
<keyword evidence="7" id="KW-0055">Arginine biosynthesis</keyword>
<keyword evidence="22" id="KW-0812">Transmembrane</keyword>
<comment type="catalytic activity">
    <reaction evidence="18">
        <text>N-acetyl-L-glutamate + ATP = N-acetyl-L-glutamyl 5-phosphate + ADP</text>
        <dbReference type="Rhea" id="RHEA:14629"/>
        <dbReference type="ChEBI" id="CHEBI:30616"/>
        <dbReference type="ChEBI" id="CHEBI:44337"/>
        <dbReference type="ChEBI" id="CHEBI:57936"/>
        <dbReference type="ChEBI" id="CHEBI:456216"/>
        <dbReference type="EC" id="2.7.2.8"/>
    </reaction>
</comment>
<evidence type="ECO:0000256" key="1">
    <source>
        <dbReference type="ARBA" id="ARBA00004173"/>
    </source>
</evidence>
<feature type="compositionally biased region" description="Gly residues" evidence="21">
    <location>
        <begin position="15"/>
        <end position="25"/>
    </location>
</feature>
<keyword evidence="19" id="KW-0175">Coiled coil</keyword>
<gene>
    <name evidence="25" type="ORF">GT037_009903</name>
</gene>
<dbReference type="InterPro" id="IPR000706">
    <property type="entry name" value="AGPR_type-1"/>
</dbReference>
<organism evidence="25 26">
    <name type="scientific">Alternaria burnsii</name>
    <dbReference type="NCBI Taxonomy" id="1187904"/>
    <lineage>
        <taxon>Eukaryota</taxon>
        <taxon>Fungi</taxon>
        <taxon>Dikarya</taxon>
        <taxon>Ascomycota</taxon>
        <taxon>Pezizomycotina</taxon>
        <taxon>Dothideomycetes</taxon>
        <taxon>Pleosporomycetidae</taxon>
        <taxon>Pleosporales</taxon>
        <taxon>Pleosporineae</taxon>
        <taxon>Pleosporaceae</taxon>
        <taxon>Alternaria</taxon>
        <taxon>Alternaria sect. Alternaria</taxon>
    </lineage>
</organism>
<evidence type="ECO:0000259" key="23">
    <source>
        <dbReference type="PROSITE" id="PS50892"/>
    </source>
</evidence>
<dbReference type="InterPro" id="IPR001048">
    <property type="entry name" value="Asp/Glu/Uridylate_kinase"/>
</dbReference>
<feature type="domain" description="N-acetyltransferase" evidence="24">
    <location>
        <begin position="493"/>
        <end position="648"/>
    </location>
</feature>
<dbReference type="SUPFAM" id="SSF55347">
    <property type="entry name" value="Glyceraldehyde-3-phosphate dehydrogenase-like, C-terminal domain"/>
    <property type="match status" value="1"/>
</dbReference>
<dbReference type="InterPro" id="IPR000534">
    <property type="entry name" value="Semialdehyde_DH_NAD-bd"/>
</dbReference>
<dbReference type="InterPro" id="IPR042855">
    <property type="entry name" value="V_SNARE_CC"/>
</dbReference>
<evidence type="ECO:0000256" key="5">
    <source>
        <dbReference type="ARBA" id="ARBA00007239"/>
    </source>
</evidence>
<dbReference type="CDD" id="cd04263">
    <property type="entry name" value="DUF619-NAGK-FABP"/>
    <property type="match status" value="1"/>
</dbReference>
<dbReference type="CDD" id="cd24149">
    <property type="entry name" value="AGPR_N_ARG5_6_like"/>
    <property type="match status" value="1"/>
</dbReference>